<dbReference type="EMBL" id="CP090895">
    <property type="protein sequence ID" value="ULT86339.1"/>
    <property type="molecule type" value="Genomic_DNA"/>
</dbReference>
<feature type="compositionally biased region" description="Basic and acidic residues" evidence="2">
    <location>
        <begin position="671"/>
        <end position="688"/>
    </location>
</feature>
<evidence type="ECO:0000256" key="1">
    <source>
        <dbReference type="SAM" id="Coils"/>
    </source>
</evidence>
<dbReference type="AlphaFoldDB" id="A0AAE9CX72"/>
<name>A0AAE9CX72_CAEBR</name>
<reference evidence="3 4" key="1">
    <citation type="submission" date="2022-02" db="EMBL/GenBank/DDBJ databases">
        <title>Chromosome-level reference genomes for two strains of Caenorhabditis briggsae: an improved platform for comparative genomics.</title>
        <authorList>
            <person name="Stevens L."/>
            <person name="Andersen E.C."/>
        </authorList>
    </citation>
    <scope>NUCLEOTIDE SEQUENCE [LARGE SCALE GENOMIC DNA]</scope>
    <source>
        <strain evidence="3">QX1410_ONT</strain>
        <tissue evidence="3">Whole-organism</tissue>
    </source>
</reference>
<keyword evidence="1" id="KW-0175">Coiled coil</keyword>
<feature type="coiled-coil region" evidence="1">
    <location>
        <begin position="333"/>
        <end position="425"/>
    </location>
</feature>
<organism evidence="3 4">
    <name type="scientific">Caenorhabditis briggsae</name>
    <dbReference type="NCBI Taxonomy" id="6238"/>
    <lineage>
        <taxon>Eukaryota</taxon>
        <taxon>Metazoa</taxon>
        <taxon>Ecdysozoa</taxon>
        <taxon>Nematoda</taxon>
        <taxon>Chromadorea</taxon>
        <taxon>Rhabditida</taxon>
        <taxon>Rhabditina</taxon>
        <taxon>Rhabditomorpha</taxon>
        <taxon>Rhabditoidea</taxon>
        <taxon>Rhabditidae</taxon>
        <taxon>Peloderinae</taxon>
        <taxon>Caenorhabditis</taxon>
    </lineage>
</organism>
<dbReference type="Proteomes" id="UP000827892">
    <property type="component" value="Chromosome V"/>
</dbReference>
<sequence length="695" mass="81651">MFSTVYRFFTGTEWDEDTEKRHVENSMKLTKVAVKKEVLLRMADKMKLENEAEHEKKKLELSKLWEITTEAAIAKIESSAMTELESVRDNTLEVEKEIMQLRERLVEVGADYARAEIEISRKTFKELEAQKDRNERLSEVHSQKVLENLSVIHEEEKRISDDVRAEKNANAKMLIEEMKEGTQQQAELATCNLNIQNASSERKNRKHVNLKIMEIKRQSTDLGRWYQETLEVIGAPPELYKKLTRKRRMKAKDSLIRFSEITSSIFSKFNELEQNLGRLELQDVDLKCVIQNIKSLISSFGEIIANIKLTIEIDFLRVMSSPPQNRKIIREDAELEVEQSRELEIKIRELELLEKEKAAELFEERERQEKELEVLAARLEAEHQAKVESLAIQRSQELQFEKNRLERKKEERDALLALLLKQQKAFSEMLRTQESLRQKDLSQLREDRSNEKKNNQAEILELNKRFHETHMTGDERKDKVFEQNIKEQEKQAFRKGKMMWNELLHTNELAASLHADEKFEEFQEGCTLLRDQYRAFNNEYDNIEPQLIRTNNCMKKATPIKPFDLEKCISALRNFRNQTVEISVSGSEDESYYQGLISQASELVREIFKDINIIKATTEGYDHEECSDNVNIDENLTRIFENRQELSILMQKFNVIGKNHLQEALAIQMEKKMTARQEAAEKEEKDQSPPEQESE</sequence>
<evidence type="ECO:0000256" key="2">
    <source>
        <dbReference type="SAM" id="MobiDB-lite"/>
    </source>
</evidence>
<evidence type="ECO:0000313" key="4">
    <source>
        <dbReference type="Proteomes" id="UP000827892"/>
    </source>
</evidence>
<feature type="coiled-coil region" evidence="1">
    <location>
        <begin position="84"/>
        <end position="118"/>
    </location>
</feature>
<feature type="region of interest" description="Disordered" evidence="2">
    <location>
        <begin position="671"/>
        <end position="695"/>
    </location>
</feature>
<evidence type="ECO:0000313" key="3">
    <source>
        <dbReference type="EMBL" id="ULT86339.1"/>
    </source>
</evidence>
<accession>A0AAE9CX72</accession>
<gene>
    <name evidence="3" type="ORF">L3Y34_006188</name>
</gene>
<proteinExistence type="predicted"/>
<protein>
    <submittedName>
        <fullName evidence="3">Uncharacterized protein</fullName>
    </submittedName>
</protein>